<organismHost>
    <name type="scientific">Ectocarpus siliculosus</name>
    <name type="common">Brown alga</name>
    <name type="synonym">Conferva siliculosa</name>
    <dbReference type="NCBI Taxonomy" id="2880"/>
</organismHost>
<dbReference type="GO" id="GO:0003677">
    <property type="term" value="F:DNA binding"/>
    <property type="evidence" value="ECO:0007669"/>
    <property type="project" value="InterPro"/>
</dbReference>
<organism evidence="3 4">
    <name type="scientific">Ectocarpus siliculosus virus 1 (isolate New Zealand/Kaikoura/1988)</name>
    <name type="common">EsV-1</name>
    <dbReference type="NCBI Taxonomy" id="654926"/>
    <lineage>
        <taxon>Viruses</taxon>
        <taxon>Varidnaviria</taxon>
        <taxon>Bamfordvirae</taxon>
        <taxon>Nucleocytoviricota</taxon>
        <taxon>Megaviricetes</taxon>
        <taxon>Algavirales</taxon>
        <taxon>Phycodnaviridae</taxon>
        <taxon>Phaeovirus</taxon>
        <taxon>Phaeovirus unasiliculosus</taxon>
        <taxon>Ectocarpus siliculosus virus 1</taxon>
    </lineage>
</organism>
<feature type="compositionally biased region" description="Basic and acidic residues" evidence="1">
    <location>
        <begin position="370"/>
        <end position="383"/>
    </location>
</feature>
<dbReference type="PANTHER" id="PTHR33258">
    <property type="entry name" value="TRANSPOSASE INSL FOR INSERTION SEQUENCE ELEMENT IS186A-RELATED"/>
    <property type="match status" value="1"/>
</dbReference>
<dbReference type="KEGG" id="vg:920660"/>
<feature type="domain" description="Transposase IS4-like" evidence="2">
    <location>
        <begin position="86"/>
        <end position="280"/>
    </location>
</feature>
<evidence type="ECO:0000313" key="3">
    <source>
        <dbReference type="EMBL" id="AAK14584.1"/>
    </source>
</evidence>
<dbReference type="Proteomes" id="UP000000864">
    <property type="component" value="Segment"/>
</dbReference>
<reference evidence="3 4" key="2">
    <citation type="journal article" date="1998" name="Adv. Virus Res.">
        <title>Viruses in marine brown algae.</title>
        <authorList>
            <person name="Muller D.G."/>
            <person name="Kapp M."/>
            <person name="Knippers R."/>
        </authorList>
    </citation>
    <scope>NUCLEOTIDE SEQUENCE [LARGE SCALE GENOMIC DNA]</scope>
    <source>
        <strain evidence="4">Isolate New Zealand/Kaikoura/1988</strain>
    </source>
</reference>
<reference evidence="3 4" key="4">
    <citation type="journal article" date="2000" name="Virology">
        <title>The brown algal virus EsV-1 particle contains a putative hybrid histidine kinase.</title>
        <authorList>
            <person name="Delaroque N."/>
            <person name="Wolf S."/>
            <person name="Muller D.G."/>
            <person name="Knippers R."/>
        </authorList>
    </citation>
    <scope>NUCLEOTIDE SEQUENCE [LARGE SCALE GENOMIC DNA]</scope>
    <source>
        <strain evidence="4">Isolate New Zealand/Kaikoura/1988</strain>
    </source>
</reference>
<accession>Q8QNB6</accession>
<dbReference type="InterPro" id="IPR002559">
    <property type="entry name" value="Transposase_11"/>
</dbReference>
<dbReference type="InterPro" id="IPR012337">
    <property type="entry name" value="RNaseH-like_sf"/>
</dbReference>
<dbReference type="PANTHER" id="PTHR33258:SF1">
    <property type="entry name" value="TRANSPOSASE INSL FOR INSERTION SEQUENCE ELEMENT IS186A-RELATED"/>
    <property type="match status" value="1"/>
</dbReference>
<dbReference type="EMBL" id="AF204951">
    <property type="protein sequence ID" value="AAK14584.1"/>
    <property type="molecule type" value="Genomic_DNA"/>
</dbReference>
<gene>
    <name evidence="3" type="primary">ORF 170</name>
</gene>
<evidence type="ECO:0000259" key="2">
    <source>
        <dbReference type="Pfam" id="PF01609"/>
    </source>
</evidence>
<keyword evidence="4" id="KW-1185">Reference proteome</keyword>
<reference evidence="3 4" key="3">
    <citation type="journal article" date="2000" name="Virology">
        <title>Characterization and immunolocalization of major structural proteins in the brown algal virus EsV-1.</title>
        <authorList>
            <person name="Delaroque N."/>
            <person name="Wolf S."/>
            <person name="Muller D.G."/>
            <person name="Knippers R."/>
        </authorList>
    </citation>
    <scope>NUCLEOTIDE SEQUENCE [LARGE SCALE GENOMIC DNA]</scope>
    <source>
        <strain evidence="4">Isolate New Zealand/Kaikoura/1988</strain>
    </source>
</reference>
<feature type="region of interest" description="Disordered" evidence="1">
    <location>
        <begin position="355"/>
        <end position="383"/>
    </location>
</feature>
<dbReference type="SUPFAM" id="SSF53098">
    <property type="entry name" value="Ribonuclease H-like"/>
    <property type="match status" value="1"/>
</dbReference>
<evidence type="ECO:0000256" key="1">
    <source>
        <dbReference type="SAM" id="MobiDB-lite"/>
    </source>
</evidence>
<dbReference type="GO" id="GO:0006313">
    <property type="term" value="P:DNA transposition"/>
    <property type="evidence" value="ECO:0007669"/>
    <property type="project" value="InterPro"/>
</dbReference>
<protein>
    <submittedName>
        <fullName evidence="3">EsV-1-170</fullName>
    </submittedName>
</protein>
<name>Q8QNB6_ESV1K</name>
<sequence>MACPMSPEIYDAFKKCDQQWMQRRRKMDTSSLFYTLTRCCVQGRGVNHVLKMEDEAYSSQAVHSARKKLPMGAFKEVNRFLHRGPHEPRVFAVDGSKVHVHPSFINAGYKTRTNDQPVSRPAKRPLVMLSSMVDVKTKACIDFELTKHFNERRAATSMLRSVQKGDTLLFDRGYYSKDLLHSVHGSHAFGVWRLKIDAFRGTRSFFNSCRTEATCLILGVKARLLKYFIDGKTYVCLTTDPSLSRLKIKTMYASRWRVEESFKRLKSNLRLEKAHARTPDLYIQEVEARVLLDTITLRMQGSTKESSYLYTLDTHVTYILRNVKRVSSPSRYKCLGVADLKAKVPFGRMHCRPPDEEHYTNDALGRKMRRNTERESLLKSLEL</sequence>
<evidence type="ECO:0000313" key="4">
    <source>
        <dbReference type="Proteomes" id="UP000000864"/>
    </source>
</evidence>
<proteinExistence type="predicted"/>
<dbReference type="GO" id="GO:0004803">
    <property type="term" value="F:transposase activity"/>
    <property type="evidence" value="ECO:0007669"/>
    <property type="project" value="InterPro"/>
</dbReference>
<reference evidence="3 4" key="1">
    <citation type="journal article" date="1995" name="Virology">
        <title>Coat protein of the Ectocarpus siliculosus virus.</title>
        <authorList>
            <person name="Klein M."/>
            <person name="Lanka S.T."/>
            <person name="Knippers R."/>
            <person name="Muller D.G."/>
        </authorList>
    </citation>
    <scope>NUCLEOTIDE SEQUENCE [LARGE SCALE GENOMIC DNA]</scope>
    <source>
        <strain evidence="4">Isolate New Zealand/Kaikoura/1988</strain>
    </source>
</reference>
<dbReference type="Pfam" id="PF01609">
    <property type="entry name" value="DDE_Tnp_1"/>
    <property type="match status" value="1"/>
</dbReference>